<dbReference type="PANTHER" id="PTHR43884:SF40">
    <property type="entry name" value="ACYL-COA DEHYDROGENASE"/>
    <property type="match status" value="1"/>
</dbReference>
<feature type="domain" description="Acyl-CoA dehydrogenase/oxidase C-terminal" evidence="7">
    <location>
        <begin position="256"/>
        <end position="403"/>
    </location>
</feature>
<keyword evidence="11" id="KW-1185">Reference proteome</keyword>
<evidence type="ECO:0000256" key="6">
    <source>
        <dbReference type="RuleBase" id="RU362125"/>
    </source>
</evidence>
<keyword evidence="4 6" id="KW-0274">FAD</keyword>
<evidence type="ECO:0000256" key="1">
    <source>
        <dbReference type="ARBA" id="ARBA00001974"/>
    </source>
</evidence>
<dbReference type="Pfam" id="PF02770">
    <property type="entry name" value="Acyl-CoA_dh_M"/>
    <property type="match status" value="1"/>
</dbReference>
<evidence type="ECO:0000256" key="5">
    <source>
        <dbReference type="ARBA" id="ARBA00023002"/>
    </source>
</evidence>
<dbReference type="Gene3D" id="1.10.540.10">
    <property type="entry name" value="Acyl-CoA dehydrogenase/oxidase, N-terminal domain"/>
    <property type="match status" value="1"/>
</dbReference>
<evidence type="ECO:0000313" key="11">
    <source>
        <dbReference type="Proteomes" id="UP000247892"/>
    </source>
</evidence>
<gene>
    <name evidence="10" type="ORF">BA062_12695</name>
</gene>
<dbReference type="OrthoDB" id="8876745at2"/>
<protein>
    <submittedName>
        <fullName evidence="10">Acyl-CoA dehydrogenase</fullName>
    </submittedName>
</protein>
<keyword evidence="5 6" id="KW-0560">Oxidoreductase</keyword>
<comment type="cofactor">
    <cofactor evidence="1 6">
        <name>FAD</name>
        <dbReference type="ChEBI" id="CHEBI:57692"/>
    </cofactor>
</comment>
<proteinExistence type="inferred from homology"/>
<sequence>MDFTVPDDAKETAQAVLSFVERYVEPIEREYADLLQDERKSHDERGLLQPEVLKLKKQVRMASAEAGFYTMFGDESLGGGGLGEVALVHIQEELNRAWGPRRTLVHENVVPSVFTNGLSPILTELRPAVREAHVPGIASGEKTLCFGLSEPGAGSDVQRIRTRAVRDGDEWVINGSKQWITNAPYADYCILFAVTDPEANAARRGGITAFFVDTSSDGFECTSTIPILGNIGSHIGIVSVDDLRVPDEHVIGTVHKGLALALLGISKGRLSMSAMCVGLARWSLEKALDYARQRETFDSVIGDHQAIQIKLAEMAMDIYAAKSVVGRTAALVESKQRAIKETSITKALCTEMLGRVADAAMQVHGAMGLTNELRLQDVWRHARTLRIPDGTSEIQRRTIAGRLLAGDSDL</sequence>
<dbReference type="Gene3D" id="1.20.140.10">
    <property type="entry name" value="Butyryl-CoA Dehydrogenase, subunit A, domain 3"/>
    <property type="match status" value="1"/>
</dbReference>
<evidence type="ECO:0000256" key="2">
    <source>
        <dbReference type="ARBA" id="ARBA00009347"/>
    </source>
</evidence>
<dbReference type="AlphaFoldDB" id="A0A318LNY3"/>
<dbReference type="InterPro" id="IPR006091">
    <property type="entry name" value="Acyl-CoA_Oxase/DH_mid-dom"/>
</dbReference>
<organism evidence="10 11">
    <name type="scientific">Prauserella flavalba</name>
    <dbReference type="NCBI Taxonomy" id="1477506"/>
    <lineage>
        <taxon>Bacteria</taxon>
        <taxon>Bacillati</taxon>
        <taxon>Actinomycetota</taxon>
        <taxon>Actinomycetes</taxon>
        <taxon>Pseudonocardiales</taxon>
        <taxon>Pseudonocardiaceae</taxon>
        <taxon>Prauserella</taxon>
    </lineage>
</organism>
<dbReference type="EMBL" id="MASU01000005">
    <property type="protein sequence ID" value="PXY36276.1"/>
    <property type="molecule type" value="Genomic_DNA"/>
</dbReference>
<dbReference type="GO" id="GO:0003995">
    <property type="term" value="F:acyl-CoA dehydrogenase activity"/>
    <property type="evidence" value="ECO:0007669"/>
    <property type="project" value="TreeGrafter"/>
</dbReference>
<dbReference type="InterPro" id="IPR046373">
    <property type="entry name" value="Acyl-CoA_Oxase/DH_mid-dom_sf"/>
</dbReference>
<comment type="caution">
    <text evidence="10">The sequence shown here is derived from an EMBL/GenBank/DDBJ whole genome shotgun (WGS) entry which is preliminary data.</text>
</comment>
<dbReference type="FunFam" id="2.40.110.10:FF:000002">
    <property type="entry name" value="Acyl-CoA dehydrogenase fadE12"/>
    <property type="match status" value="1"/>
</dbReference>
<evidence type="ECO:0000259" key="7">
    <source>
        <dbReference type="Pfam" id="PF00441"/>
    </source>
</evidence>
<keyword evidence="3 6" id="KW-0285">Flavoprotein</keyword>
<dbReference type="Pfam" id="PF00441">
    <property type="entry name" value="Acyl-CoA_dh_1"/>
    <property type="match status" value="1"/>
</dbReference>
<dbReference type="InterPro" id="IPR037069">
    <property type="entry name" value="AcylCoA_DH/ox_N_sf"/>
</dbReference>
<dbReference type="SUPFAM" id="SSF47203">
    <property type="entry name" value="Acyl-CoA dehydrogenase C-terminal domain-like"/>
    <property type="match status" value="1"/>
</dbReference>
<dbReference type="RefSeq" id="WP_110336283.1">
    <property type="nucleotide sequence ID" value="NZ_MASU01000005.1"/>
</dbReference>
<feature type="domain" description="Acyl-CoA dehydrogenase/oxidase N-terminal" evidence="9">
    <location>
        <begin position="8"/>
        <end position="141"/>
    </location>
</feature>
<dbReference type="InterPro" id="IPR036250">
    <property type="entry name" value="AcylCo_DH-like_C"/>
</dbReference>
<name>A0A318LNY3_9PSEU</name>
<evidence type="ECO:0000313" key="10">
    <source>
        <dbReference type="EMBL" id="PXY36276.1"/>
    </source>
</evidence>
<evidence type="ECO:0000259" key="8">
    <source>
        <dbReference type="Pfam" id="PF02770"/>
    </source>
</evidence>
<comment type="similarity">
    <text evidence="2 6">Belongs to the acyl-CoA dehydrogenase family.</text>
</comment>
<dbReference type="Pfam" id="PF02771">
    <property type="entry name" value="Acyl-CoA_dh_N"/>
    <property type="match status" value="1"/>
</dbReference>
<evidence type="ECO:0000256" key="3">
    <source>
        <dbReference type="ARBA" id="ARBA00022630"/>
    </source>
</evidence>
<dbReference type="GO" id="GO:0050660">
    <property type="term" value="F:flavin adenine dinucleotide binding"/>
    <property type="evidence" value="ECO:0007669"/>
    <property type="project" value="InterPro"/>
</dbReference>
<dbReference type="InterPro" id="IPR009075">
    <property type="entry name" value="AcylCo_DH/oxidase_C"/>
</dbReference>
<dbReference type="SUPFAM" id="SSF56645">
    <property type="entry name" value="Acyl-CoA dehydrogenase NM domain-like"/>
    <property type="match status" value="1"/>
</dbReference>
<dbReference type="Proteomes" id="UP000247892">
    <property type="component" value="Unassembled WGS sequence"/>
</dbReference>
<dbReference type="InterPro" id="IPR009100">
    <property type="entry name" value="AcylCoA_DH/oxidase_NM_dom_sf"/>
</dbReference>
<dbReference type="Gene3D" id="2.40.110.10">
    <property type="entry name" value="Butyryl-CoA Dehydrogenase, subunit A, domain 2"/>
    <property type="match status" value="1"/>
</dbReference>
<dbReference type="FunFam" id="1.20.140.10:FF:000001">
    <property type="entry name" value="Acyl-CoA dehydrogenase"/>
    <property type="match status" value="1"/>
</dbReference>
<dbReference type="CDD" id="cd00567">
    <property type="entry name" value="ACAD"/>
    <property type="match status" value="1"/>
</dbReference>
<evidence type="ECO:0000259" key="9">
    <source>
        <dbReference type="Pfam" id="PF02771"/>
    </source>
</evidence>
<reference evidence="10 11" key="1">
    <citation type="submission" date="2016-07" db="EMBL/GenBank/DDBJ databases">
        <title>Draft genome sequence of Prauserella sp. YIM 121212, isolated from alkaline soil.</title>
        <authorList>
            <person name="Ruckert C."/>
            <person name="Albersmeier A."/>
            <person name="Jiang C.-L."/>
            <person name="Jiang Y."/>
            <person name="Kalinowski J."/>
            <person name="Schneider O."/>
            <person name="Winkler A."/>
            <person name="Zotchev S.B."/>
        </authorList>
    </citation>
    <scope>NUCLEOTIDE SEQUENCE [LARGE SCALE GENOMIC DNA]</scope>
    <source>
        <strain evidence="10 11">YIM 121212</strain>
    </source>
</reference>
<dbReference type="PANTHER" id="PTHR43884">
    <property type="entry name" value="ACYL-COA DEHYDROGENASE"/>
    <property type="match status" value="1"/>
</dbReference>
<dbReference type="InterPro" id="IPR013786">
    <property type="entry name" value="AcylCoA_DH/ox_N"/>
</dbReference>
<evidence type="ECO:0000256" key="4">
    <source>
        <dbReference type="ARBA" id="ARBA00022827"/>
    </source>
</evidence>
<accession>A0A318LNY3</accession>
<feature type="domain" description="Acyl-CoA oxidase/dehydrogenase middle" evidence="8">
    <location>
        <begin position="145"/>
        <end position="241"/>
    </location>
</feature>